<evidence type="ECO:0000313" key="1">
    <source>
        <dbReference type="EMBL" id="VVC43381.1"/>
    </source>
</evidence>
<accession>A0A5E4NI34</accession>
<dbReference type="SUPFAM" id="SSF53098">
    <property type="entry name" value="Ribonuclease H-like"/>
    <property type="match status" value="1"/>
</dbReference>
<dbReference type="OrthoDB" id="6744003at2759"/>
<dbReference type="PANTHER" id="PTHR46880">
    <property type="entry name" value="RAS-ASSOCIATING DOMAIN-CONTAINING PROTEIN"/>
    <property type="match status" value="1"/>
</dbReference>
<reference evidence="1 2" key="1">
    <citation type="submission" date="2019-08" db="EMBL/GenBank/DDBJ databases">
        <authorList>
            <person name="Alioto T."/>
            <person name="Alioto T."/>
            <person name="Gomez Garrido J."/>
        </authorList>
    </citation>
    <scope>NUCLEOTIDE SEQUENCE [LARGE SCALE GENOMIC DNA]</scope>
</reference>
<dbReference type="InterPro" id="IPR012337">
    <property type="entry name" value="RNaseH-like_sf"/>
</dbReference>
<dbReference type="Proteomes" id="UP000325440">
    <property type="component" value="Unassembled WGS sequence"/>
</dbReference>
<evidence type="ECO:0000313" key="2">
    <source>
        <dbReference type="Proteomes" id="UP000325440"/>
    </source>
</evidence>
<dbReference type="PANTHER" id="PTHR46880:SF8">
    <property type="entry name" value="E3 SUMO-PROTEIN LIGASE KIAA1586"/>
    <property type="match status" value="1"/>
</dbReference>
<keyword evidence="2" id="KW-1185">Reference proteome</keyword>
<sequence>MLSLLKLTVRIHCGRLSGHQCNGQKIKKNLKDFTLLMEKLDVIYVEKFSLDQDDAISAMRKIIYDQTIDPKNVMSAFYIFLKTFPYSTAECERGFSVMNNICTDLCSRLMINNISNLMFININGLSLSDWNPEDYVKSWLFNHRCAEDTRTKIARNNIGKFESKVIKKSLWQIL</sequence>
<name>A0A5E4NI34_9HEMI</name>
<organism evidence="1 2">
    <name type="scientific">Cinara cedri</name>
    <dbReference type="NCBI Taxonomy" id="506608"/>
    <lineage>
        <taxon>Eukaryota</taxon>
        <taxon>Metazoa</taxon>
        <taxon>Ecdysozoa</taxon>
        <taxon>Arthropoda</taxon>
        <taxon>Hexapoda</taxon>
        <taxon>Insecta</taxon>
        <taxon>Pterygota</taxon>
        <taxon>Neoptera</taxon>
        <taxon>Paraneoptera</taxon>
        <taxon>Hemiptera</taxon>
        <taxon>Sternorrhyncha</taxon>
        <taxon>Aphidomorpha</taxon>
        <taxon>Aphidoidea</taxon>
        <taxon>Aphididae</taxon>
        <taxon>Lachninae</taxon>
        <taxon>Cinara</taxon>
    </lineage>
</organism>
<protein>
    <submittedName>
        <fullName evidence="1">Ribonuclease H-like domain</fullName>
    </submittedName>
</protein>
<gene>
    <name evidence="1" type="ORF">CINCED_3A014341</name>
</gene>
<dbReference type="AlphaFoldDB" id="A0A5E4NI34"/>
<dbReference type="EMBL" id="CABPRJ010002369">
    <property type="protein sequence ID" value="VVC43381.1"/>
    <property type="molecule type" value="Genomic_DNA"/>
</dbReference>
<proteinExistence type="predicted"/>